<reference evidence="1 2" key="1">
    <citation type="submission" date="2023-03" db="EMBL/GenBank/DDBJ databases">
        <title>Genome insight into feeding habits of ladybird beetles.</title>
        <authorList>
            <person name="Li H.-S."/>
            <person name="Huang Y.-H."/>
            <person name="Pang H."/>
        </authorList>
    </citation>
    <scope>NUCLEOTIDE SEQUENCE [LARGE SCALE GENOMIC DNA]</scope>
    <source>
        <strain evidence="1">SYSU_2023b</strain>
        <tissue evidence="1">Whole body</tissue>
    </source>
</reference>
<gene>
    <name evidence="1" type="ORF">WA026_023802</name>
</gene>
<keyword evidence="2" id="KW-1185">Reference proteome</keyword>
<sequence>LSYLFFNLNWIPKAGRKCLLRKWKESTKKIQRVQTHKYQQERRIKKLLKSYYMFNNIGSLTTSTSGIITCMKTLQYLREETNVTILNKCPTLKMVFKIQLMAPKSAAVERLLFSNGGLIMRPHRRNMPDSLFEELIMLKSSI</sequence>
<dbReference type="AlphaFoldDB" id="A0AAW1UDM7"/>
<feature type="non-terminal residue" evidence="1">
    <location>
        <position position="142"/>
    </location>
</feature>
<proteinExistence type="predicted"/>
<feature type="non-terminal residue" evidence="1">
    <location>
        <position position="1"/>
    </location>
</feature>
<evidence type="ECO:0000313" key="2">
    <source>
        <dbReference type="Proteomes" id="UP001431783"/>
    </source>
</evidence>
<protein>
    <submittedName>
        <fullName evidence="1">Uncharacterized protein</fullName>
    </submittedName>
</protein>
<dbReference type="Proteomes" id="UP001431783">
    <property type="component" value="Unassembled WGS sequence"/>
</dbReference>
<organism evidence="1 2">
    <name type="scientific">Henosepilachna vigintioctopunctata</name>
    <dbReference type="NCBI Taxonomy" id="420089"/>
    <lineage>
        <taxon>Eukaryota</taxon>
        <taxon>Metazoa</taxon>
        <taxon>Ecdysozoa</taxon>
        <taxon>Arthropoda</taxon>
        <taxon>Hexapoda</taxon>
        <taxon>Insecta</taxon>
        <taxon>Pterygota</taxon>
        <taxon>Neoptera</taxon>
        <taxon>Endopterygota</taxon>
        <taxon>Coleoptera</taxon>
        <taxon>Polyphaga</taxon>
        <taxon>Cucujiformia</taxon>
        <taxon>Coccinelloidea</taxon>
        <taxon>Coccinellidae</taxon>
        <taxon>Epilachninae</taxon>
        <taxon>Epilachnini</taxon>
        <taxon>Henosepilachna</taxon>
    </lineage>
</organism>
<comment type="caution">
    <text evidence="1">The sequence shown here is derived from an EMBL/GenBank/DDBJ whole genome shotgun (WGS) entry which is preliminary data.</text>
</comment>
<dbReference type="EMBL" id="JARQZJ010000059">
    <property type="protein sequence ID" value="KAK9878782.1"/>
    <property type="molecule type" value="Genomic_DNA"/>
</dbReference>
<evidence type="ECO:0000313" key="1">
    <source>
        <dbReference type="EMBL" id="KAK9878782.1"/>
    </source>
</evidence>
<accession>A0AAW1UDM7</accession>
<name>A0AAW1UDM7_9CUCU</name>